<dbReference type="InterPro" id="IPR036291">
    <property type="entry name" value="NAD(P)-bd_dom_sf"/>
</dbReference>
<dbReference type="OrthoDB" id="112777at2"/>
<dbReference type="EMBL" id="QCYK01000003">
    <property type="protein sequence ID" value="PUZ23214.1"/>
    <property type="molecule type" value="Genomic_DNA"/>
</dbReference>
<evidence type="ECO:0000259" key="1">
    <source>
        <dbReference type="Pfam" id="PF01370"/>
    </source>
</evidence>
<gene>
    <name evidence="2" type="ORF">DCC81_22735</name>
</gene>
<dbReference type="Proteomes" id="UP000244450">
    <property type="component" value="Unassembled WGS sequence"/>
</dbReference>
<reference evidence="2 3" key="1">
    <citation type="submission" date="2018-04" db="EMBL/GenBank/DDBJ databases">
        <title>Chitinophaga fuyangensis sp. nov., isolated from soil in a chemical factory.</title>
        <authorList>
            <person name="Chen K."/>
        </authorList>
    </citation>
    <scope>NUCLEOTIDE SEQUENCE [LARGE SCALE GENOMIC DNA]</scope>
    <source>
        <strain evidence="2 3">LY-1</strain>
    </source>
</reference>
<dbReference type="RefSeq" id="WP_108688958.1">
    <property type="nucleotide sequence ID" value="NZ_QCYK01000003.1"/>
</dbReference>
<protein>
    <submittedName>
        <fullName evidence="2">NAD-dependent dehydratase</fullName>
    </submittedName>
</protein>
<keyword evidence="3" id="KW-1185">Reference proteome</keyword>
<dbReference type="Gene3D" id="3.40.50.720">
    <property type="entry name" value="NAD(P)-binding Rossmann-like Domain"/>
    <property type="match status" value="1"/>
</dbReference>
<dbReference type="InterPro" id="IPR050177">
    <property type="entry name" value="Lipid_A_modif_metabolic_enz"/>
</dbReference>
<dbReference type="Pfam" id="PF01370">
    <property type="entry name" value="Epimerase"/>
    <property type="match status" value="1"/>
</dbReference>
<comment type="caution">
    <text evidence="2">The sequence shown here is derived from an EMBL/GenBank/DDBJ whole genome shotgun (WGS) entry which is preliminary data.</text>
</comment>
<name>A0A2T7BDP0_9BACT</name>
<evidence type="ECO:0000313" key="3">
    <source>
        <dbReference type="Proteomes" id="UP000244450"/>
    </source>
</evidence>
<dbReference type="InterPro" id="IPR001509">
    <property type="entry name" value="Epimerase_deHydtase"/>
</dbReference>
<feature type="domain" description="NAD-dependent epimerase/dehydratase" evidence="1">
    <location>
        <begin position="3"/>
        <end position="208"/>
    </location>
</feature>
<dbReference type="SUPFAM" id="SSF51735">
    <property type="entry name" value="NAD(P)-binding Rossmann-fold domains"/>
    <property type="match status" value="1"/>
</dbReference>
<organism evidence="2 3">
    <name type="scientific">Chitinophaga parva</name>
    <dbReference type="NCBI Taxonomy" id="2169414"/>
    <lineage>
        <taxon>Bacteria</taxon>
        <taxon>Pseudomonadati</taxon>
        <taxon>Bacteroidota</taxon>
        <taxon>Chitinophagia</taxon>
        <taxon>Chitinophagales</taxon>
        <taxon>Chitinophagaceae</taxon>
        <taxon>Chitinophaga</taxon>
    </lineage>
</organism>
<dbReference type="AlphaFoldDB" id="A0A2T7BDP0"/>
<evidence type="ECO:0000313" key="2">
    <source>
        <dbReference type="EMBL" id="PUZ23214.1"/>
    </source>
</evidence>
<accession>A0A2T7BDP0</accession>
<sequence length="304" mass="33506">MYTILGANGSIANALSTLLIENQQPVRLVSRNPQPKAGAETMQADLLDAAQTKAAVQGSEVVFLLAGLPYDHKIWAVQWPKIMDNVIAACQAAHAKLIFFDNVYMYGPVDGPMTENTPYRPTSKKGKIRAAIATKLMDEVIAGRLVASIARCADFYGKGADKTGILNILVTNNLAKGKSAQWMGSVNFVHSYTYVPDAARALLLMAKDELAWNQVWHLPTAKPALTGKEYIEKVAALTGAKPKYMVLGKFMLQLFGLFSTPMAELAEMIYQYDRPYIFDSTKFEQHFNFQPTSYDAGLKAVLEK</sequence>
<dbReference type="PANTHER" id="PTHR43245:SF13">
    <property type="entry name" value="UDP-D-APIOSE_UDP-D-XYLOSE SYNTHASE 2"/>
    <property type="match status" value="1"/>
</dbReference>
<dbReference type="PANTHER" id="PTHR43245">
    <property type="entry name" value="BIFUNCTIONAL POLYMYXIN RESISTANCE PROTEIN ARNA"/>
    <property type="match status" value="1"/>
</dbReference>
<proteinExistence type="predicted"/>